<dbReference type="EC" id="1.5.5.2" evidence="3"/>
<evidence type="ECO:0000256" key="6">
    <source>
        <dbReference type="ARBA" id="ARBA00022827"/>
    </source>
</evidence>
<dbReference type="GO" id="GO:0000166">
    <property type="term" value="F:nucleotide binding"/>
    <property type="evidence" value="ECO:0007669"/>
    <property type="project" value="UniProtKB-KW"/>
</dbReference>
<dbReference type="GO" id="GO:0004657">
    <property type="term" value="F:proline dehydrogenase activity"/>
    <property type="evidence" value="ECO:0007669"/>
    <property type="project" value="UniProtKB-EC"/>
</dbReference>
<dbReference type="AlphaFoldDB" id="H5S8T4"/>
<keyword evidence="8" id="KW-0642">Proline metabolism</keyword>
<sequence>MPLFRSLALAIARQPAVERFVRESPFVMPLVARFVAGETMEEALAVAGALADRGLATTLDLLGEDVHAPTEAAAATEAYAELLQAIERSGLDATISVKPTHLGLRLDPDLARLNLERLARLAQRLGRRVEVDMEDASTTRKTIELFDCLHRTYGDHLQLALQSYLYRTEHDIERAIERGWRVRLVKGAYAEPPTVAYPSKAAIDAAYRRHLELLLEYGRFVAIATHDEAIIRVARGFARRIGVGPEKYEFQMLYGVRRDLQDALRRAGEPVRVYVPFGRHWYPYFMRRLAERPANLLFLLRELLRGAPTTL</sequence>
<dbReference type="PANTHER" id="PTHR13914">
    <property type="entry name" value="PROLINE OXIDASE"/>
    <property type="match status" value="1"/>
</dbReference>
<dbReference type="InterPro" id="IPR029041">
    <property type="entry name" value="FAD-linked_oxidoreductase-like"/>
</dbReference>
<dbReference type="Gene3D" id="3.20.20.220">
    <property type="match status" value="1"/>
</dbReference>
<evidence type="ECO:0000256" key="3">
    <source>
        <dbReference type="ARBA" id="ARBA00012695"/>
    </source>
</evidence>
<evidence type="ECO:0000256" key="8">
    <source>
        <dbReference type="ARBA" id="ARBA00023062"/>
    </source>
</evidence>
<keyword evidence="6" id="KW-0274">FAD</keyword>
<evidence type="ECO:0000256" key="4">
    <source>
        <dbReference type="ARBA" id="ARBA00022630"/>
    </source>
</evidence>
<evidence type="ECO:0000259" key="10">
    <source>
        <dbReference type="Pfam" id="PF01619"/>
    </source>
</evidence>
<comment type="catalytic activity">
    <reaction evidence="9">
        <text>L-proline + a quinone = (S)-1-pyrroline-5-carboxylate + a quinol + H(+)</text>
        <dbReference type="Rhea" id="RHEA:23784"/>
        <dbReference type="ChEBI" id="CHEBI:15378"/>
        <dbReference type="ChEBI" id="CHEBI:17388"/>
        <dbReference type="ChEBI" id="CHEBI:24646"/>
        <dbReference type="ChEBI" id="CHEBI:60039"/>
        <dbReference type="ChEBI" id="CHEBI:132124"/>
        <dbReference type="EC" id="1.5.5.2"/>
    </reaction>
</comment>
<comment type="cofactor">
    <cofactor evidence="1">
        <name>FAD</name>
        <dbReference type="ChEBI" id="CHEBI:57692"/>
    </cofactor>
</comment>
<dbReference type="InterPro" id="IPR002872">
    <property type="entry name" value="Proline_DH_dom"/>
</dbReference>
<dbReference type="PANTHER" id="PTHR13914:SF0">
    <property type="entry name" value="PROLINE DEHYDROGENASE 1, MITOCHONDRIAL"/>
    <property type="match status" value="1"/>
</dbReference>
<dbReference type="SUPFAM" id="SSF51730">
    <property type="entry name" value="FAD-linked oxidoreductase"/>
    <property type="match status" value="1"/>
</dbReference>
<evidence type="ECO:0000256" key="5">
    <source>
        <dbReference type="ARBA" id="ARBA00022741"/>
    </source>
</evidence>
<accession>H5S8T4</accession>
<feature type="domain" description="Proline dehydrogenase" evidence="10">
    <location>
        <begin position="47"/>
        <end position="298"/>
    </location>
</feature>
<evidence type="ECO:0000313" key="11">
    <source>
        <dbReference type="EMBL" id="BAL52570.1"/>
    </source>
</evidence>
<dbReference type="GO" id="GO:0010133">
    <property type="term" value="P:L-proline catabolic process to L-glutamate"/>
    <property type="evidence" value="ECO:0007669"/>
    <property type="project" value="UniProtKB-UniPathway"/>
</dbReference>
<evidence type="ECO:0000256" key="9">
    <source>
        <dbReference type="ARBA" id="ARBA00048779"/>
    </source>
</evidence>
<dbReference type="Pfam" id="PF01619">
    <property type="entry name" value="Pro_dh"/>
    <property type="match status" value="1"/>
</dbReference>
<evidence type="ECO:0000256" key="2">
    <source>
        <dbReference type="ARBA" id="ARBA00004739"/>
    </source>
</evidence>
<organism evidence="11">
    <name type="scientific">uncultured prokaryote</name>
    <dbReference type="NCBI Taxonomy" id="198431"/>
    <lineage>
        <taxon>unclassified sequences</taxon>
        <taxon>environmental samples</taxon>
    </lineage>
</organism>
<reference evidence="11" key="2">
    <citation type="journal article" date="2012" name="PLoS ONE">
        <title>A Deeply Branching Thermophilic Bacterium with an Ancient Acetyl-CoA Pathway Dominates a Subsurface Ecosystem.</title>
        <authorList>
            <person name="Takami H."/>
            <person name="Noguchi H."/>
            <person name="Takaki Y."/>
            <person name="Uchiyama I."/>
            <person name="Toyoda A."/>
            <person name="Nishi S."/>
            <person name="Chee G.-J."/>
            <person name="Arai W."/>
            <person name="Nunoura T."/>
            <person name="Itoh T."/>
            <person name="Hattori M."/>
            <person name="Takai K."/>
        </authorList>
    </citation>
    <scope>NUCLEOTIDE SEQUENCE</scope>
</reference>
<keyword evidence="5" id="KW-0547">Nucleotide-binding</keyword>
<dbReference type="EMBL" id="AP011632">
    <property type="protein sequence ID" value="BAL52570.1"/>
    <property type="molecule type" value="Genomic_DNA"/>
</dbReference>
<proteinExistence type="predicted"/>
<keyword evidence="7" id="KW-0560">Oxidoreductase</keyword>
<comment type="pathway">
    <text evidence="2">Amino-acid degradation; L-proline degradation into L-glutamate; L-glutamate from L-proline: step 1/2.</text>
</comment>
<dbReference type="UniPathway" id="UPA00261">
    <property type="reaction ID" value="UER00373"/>
</dbReference>
<evidence type="ECO:0000256" key="7">
    <source>
        <dbReference type="ARBA" id="ARBA00023002"/>
    </source>
</evidence>
<reference evidence="11" key="1">
    <citation type="journal article" date="2005" name="Environ. Microbiol.">
        <title>Genetic and functional properties of uncultivated thermophilic crenarchaeotes from a subsurface gold mine as revealed by analysis of genome fragments.</title>
        <authorList>
            <person name="Nunoura T."/>
            <person name="Hirayama H."/>
            <person name="Takami H."/>
            <person name="Oida H."/>
            <person name="Nishi S."/>
            <person name="Shimamura S."/>
            <person name="Suzuki Y."/>
            <person name="Inagaki F."/>
            <person name="Takai K."/>
            <person name="Nealson K.H."/>
            <person name="Horikoshi K."/>
        </authorList>
    </citation>
    <scope>NUCLEOTIDE SEQUENCE</scope>
</reference>
<gene>
    <name evidence="11" type="ORF">HGMM_F01F09C10</name>
</gene>
<evidence type="ECO:0000256" key="1">
    <source>
        <dbReference type="ARBA" id="ARBA00001974"/>
    </source>
</evidence>
<keyword evidence="4" id="KW-0285">Flavoprotein</keyword>
<dbReference type="InterPro" id="IPR008219">
    <property type="entry name" value="PRODH_bac_arc"/>
</dbReference>
<dbReference type="PIRSF" id="PIRSF000196">
    <property type="entry name" value="Pro_dehydrog"/>
    <property type="match status" value="1"/>
</dbReference>
<dbReference type="InterPro" id="IPR015659">
    <property type="entry name" value="Proline_oxidase"/>
</dbReference>
<protein>
    <recommendedName>
        <fullName evidence="3">proline dehydrogenase</fullName>
        <ecNumber evidence="3">1.5.5.2</ecNumber>
    </recommendedName>
</protein>
<name>H5S8T4_9ZZZZ</name>